<dbReference type="Pfam" id="PF00613">
    <property type="entry name" value="PI3Ka"/>
    <property type="match status" value="1"/>
</dbReference>
<dbReference type="GO" id="GO:0005524">
    <property type="term" value="F:ATP binding"/>
    <property type="evidence" value="ECO:0007669"/>
    <property type="project" value="UniProtKB-KW"/>
</dbReference>
<reference evidence="10" key="1">
    <citation type="submission" date="2021-05" db="EMBL/GenBank/DDBJ databases">
        <title>The genome of the haptophyte Pavlova lutheri (Diacronema luteri, Pavlovales) - a model for lipid biosynthesis in eukaryotic algae.</title>
        <authorList>
            <person name="Hulatt C.J."/>
            <person name="Posewitz M.C."/>
        </authorList>
    </citation>
    <scope>NUCLEOTIDE SEQUENCE</scope>
    <source>
        <strain evidence="10">NIVA-4/92</strain>
    </source>
</reference>
<dbReference type="PANTHER" id="PTHR10048:SF7">
    <property type="entry name" value="PHOSPHATIDYLINOSITOL 3-KINASE CATALYTIC SUBUNIT TYPE 3"/>
    <property type="match status" value="1"/>
</dbReference>
<dbReference type="InterPro" id="IPR042236">
    <property type="entry name" value="PI3K_accessory_sf"/>
</dbReference>
<dbReference type="PROSITE" id="PS50290">
    <property type="entry name" value="PI3_4_KINASE_3"/>
    <property type="match status" value="1"/>
</dbReference>
<comment type="similarity">
    <text evidence="6">Belongs to the PI3/PI4-kinase family.</text>
</comment>
<dbReference type="PANTHER" id="PTHR10048">
    <property type="entry name" value="PHOSPHATIDYLINOSITOL KINASE"/>
    <property type="match status" value="1"/>
</dbReference>
<evidence type="ECO:0000256" key="2">
    <source>
        <dbReference type="ARBA" id="ARBA00022679"/>
    </source>
</evidence>
<dbReference type="Proteomes" id="UP000751190">
    <property type="component" value="Unassembled WGS sequence"/>
</dbReference>
<dbReference type="SMART" id="SM00145">
    <property type="entry name" value="PI3Ka"/>
    <property type="match status" value="1"/>
</dbReference>
<name>A0A8J5X062_DIALT</name>
<dbReference type="GO" id="GO:0005777">
    <property type="term" value="C:peroxisome"/>
    <property type="evidence" value="ECO:0007669"/>
    <property type="project" value="TreeGrafter"/>
</dbReference>
<dbReference type="PROSITE" id="PS51547">
    <property type="entry name" value="C2_PI3K"/>
    <property type="match status" value="1"/>
</dbReference>
<keyword evidence="5" id="KW-0067">ATP-binding</keyword>
<evidence type="ECO:0000256" key="3">
    <source>
        <dbReference type="ARBA" id="ARBA00022741"/>
    </source>
</evidence>
<keyword evidence="2" id="KW-0808">Transferase</keyword>
<dbReference type="Gene3D" id="2.60.40.150">
    <property type="entry name" value="C2 domain"/>
    <property type="match status" value="1"/>
</dbReference>
<dbReference type="InterPro" id="IPR002420">
    <property type="entry name" value="PI3K-type_C2_dom"/>
</dbReference>
<dbReference type="PROSITE" id="PS00916">
    <property type="entry name" value="PI3_4_KINASE_2"/>
    <property type="match status" value="1"/>
</dbReference>
<dbReference type="InterPro" id="IPR018936">
    <property type="entry name" value="PI3/4_kinase_CS"/>
</dbReference>
<dbReference type="InterPro" id="IPR035892">
    <property type="entry name" value="C2_domain_sf"/>
</dbReference>
<dbReference type="Gene3D" id="3.30.1010.10">
    <property type="entry name" value="Phosphatidylinositol 3-kinase Catalytic Subunit, Chain A, domain 4"/>
    <property type="match status" value="1"/>
</dbReference>
<dbReference type="SUPFAM" id="SSF48371">
    <property type="entry name" value="ARM repeat"/>
    <property type="match status" value="1"/>
</dbReference>
<feature type="domain" description="PIK helical" evidence="8">
    <location>
        <begin position="452"/>
        <end position="674"/>
    </location>
</feature>
<comment type="caution">
    <text evidence="10">The sequence shown here is derived from an EMBL/GenBank/DDBJ whole genome shotgun (WGS) entry which is preliminary data.</text>
</comment>
<dbReference type="Pfam" id="PF00454">
    <property type="entry name" value="PI3_PI4_kinase"/>
    <property type="match status" value="1"/>
</dbReference>
<dbReference type="EMBL" id="JAGTXO010000070">
    <property type="protein sequence ID" value="KAG8457421.1"/>
    <property type="molecule type" value="Genomic_DNA"/>
</dbReference>
<dbReference type="PROSITE" id="PS51545">
    <property type="entry name" value="PIK_HELICAL"/>
    <property type="match status" value="1"/>
</dbReference>
<evidence type="ECO:0000313" key="10">
    <source>
        <dbReference type="EMBL" id="KAG8457421.1"/>
    </source>
</evidence>
<dbReference type="InterPro" id="IPR057756">
    <property type="entry name" value="PI3-kinase_type3/VPS34_cat"/>
</dbReference>
<evidence type="ECO:0000259" key="9">
    <source>
        <dbReference type="PROSITE" id="PS51547"/>
    </source>
</evidence>
<dbReference type="GO" id="GO:0048015">
    <property type="term" value="P:phosphatidylinositol-mediated signaling"/>
    <property type="evidence" value="ECO:0007669"/>
    <property type="project" value="TreeGrafter"/>
</dbReference>
<dbReference type="PROSITE" id="PS00915">
    <property type="entry name" value="PI3_4_KINASE_1"/>
    <property type="match status" value="1"/>
</dbReference>
<dbReference type="OrthoDB" id="67688at2759"/>
<accession>A0A8J5X062</accession>
<sequence>MVESVGHGLEARALHHAPLYFLNSDVALPVRLRIGEVRGTFPPDEPAAAAGAAAAALHGQMAESGGSFAERFARRVGAASADVHVSCQLYSRGRPLCAPLCTASACGELLRWGEWLCFPAAYRDLGADAEVRIALYAPRGPGTAVCAGRASLRLFNEQGQLRVGQKELSLLLDGHEPLEPAGARAARAGAGAAHGVAHGAQHAPSPTALGTVAAPGCAQAGAGVAVGAGVAGGAGSAGGALEAELIRIERALRHRELAAARWTAVGCSAGASTCAGGCGGVGAVDYVTSAAGAGCAGGSGGGSGASIGALSLGGALGCADSGEAALMQQQQQQQQQLPWLDRLVYRELERLQAACAHERPRLLLVVELPRVEHALRHAAAVHGEAQRSEARAGAELDGGADDAVAEAVAAAAAAASSSAWWRRTADCGVGQDNAAQLKALKLARATPADEEGLRAAAPDAAERAELRRLLSVPVSYHLTPAQRELFWRMRTALLGESRALGKFLRAVDWLDAREVAHVRWLLPRWAPPDAEGAVELLGRPFAHAAPVVREYAVVMLARASDAQLLALLLPLVQALRYDDVHETPAGRDAQAAVAVASGAPAASAAPAARDGAGERATLSPLSPLGALLVRRACSHVPTAVALHWYLLVEIRHARMAAGLLAGADGGSAAAWAAADGAQDGGVRAARAAAAKAAAAAAGAAPAPRDAATVAADADAAAAADADADEAPLGSAGGMFQRVHRALLGALGRTAAGRRTVRALGRQVAFVRALSALSRAVRASAEVRPRKVERLRAQLGAEGSELLRALAPCDGQPALPLPIDPTVRATGVLCEGCTIYKSALSPLGICLRVCDDDEPDTPLDEHADVDERGAAAAATAAAPAAAAPAGAASRGGGGGRPPPRRLARADASLYRIIFKSGDDLRQDQLVTQVVALMDALLKREGFDLRLTPYMVLPTGCREGIVQVVDRSFALADVLAQYRGDIRQFLRAHHPSESGRYGIRPDVLDAFVKSCAGYCVITYLLSVGDRHLDNLMLTTGGELFHIDFGYILGRDPKPLPPPMKLCREMVEAMGGAHSADYHDFKATCCEAFNLLRKSSALISNLFTLMVDAGIHDLGSEHDIAKLQERFRLDLSDEEAVHFFQQVINDSVSALFPQVTETIHRWAQYWRS</sequence>
<dbReference type="GO" id="GO:0006897">
    <property type="term" value="P:endocytosis"/>
    <property type="evidence" value="ECO:0007669"/>
    <property type="project" value="TreeGrafter"/>
</dbReference>
<dbReference type="InterPro" id="IPR036940">
    <property type="entry name" value="PI3/4_kinase_cat_sf"/>
</dbReference>
<dbReference type="Gene3D" id="1.25.40.70">
    <property type="entry name" value="Phosphatidylinositol 3-kinase, accessory domain (PIK)"/>
    <property type="match status" value="1"/>
</dbReference>
<evidence type="ECO:0000256" key="4">
    <source>
        <dbReference type="ARBA" id="ARBA00022777"/>
    </source>
</evidence>
<dbReference type="Pfam" id="PF00792">
    <property type="entry name" value="PI3K_C2"/>
    <property type="match status" value="1"/>
</dbReference>
<dbReference type="GO" id="GO:0034272">
    <property type="term" value="C:phosphatidylinositol 3-kinase complex, class III, type II"/>
    <property type="evidence" value="ECO:0007669"/>
    <property type="project" value="TreeGrafter"/>
</dbReference>
<dbReference type="GO" id="GO:0000407">
    <property type="term" value="C:phagophore assembly site"/>
    <property type="evidence" value="ECO:0007669"/>
    <property type="project" value="TreeGrafter"/>
</dbReference>
<dbReference type="InterPro" id="IPR015433">
    <property type="entry name" value="PI3/4_kinase"/>
</dbReference>
<gene>
    <name evidence="10" type="ORF">KFE25_011276</name>
</gene>
<protein>
    <recommendedName>
        <fullName evidence="1">phosphatidylinositol 3-kinase</fullName>
        <ecNumber evidence="1">2.7.1.137</ecNumber>
    </recommendedName>
</protein>
<proteinExistence type="inferred from homology"/>
<dbReference type="CDD" id="cd00896">
    <property type="entry name" value="PI3Kc_III"/>
    <property type="match status" value="1"/>
</dbReference>
<dbReference type="GO" id="GO:0000045">
    <property type="term" value="P:autophagosome assembly"/>
    <property type="evidence" value="ECO:0007669"/>
    <property type="project" value="TreeGrafter"/>
</dbReference>
<dbReference type="AlphaFoldDB" id="A0A8J5X062"/>
<evidence type="ECO:0000313" key="11">
    <source>
        <dbReference type="Proteomes" id="UP000751190"/>
    </source>
</evidence>
<dbReference type="InterPro" id="IPR011009">
    <property type="entry name" value="Kinase-like_dom_sf"/>
</dbReference>
<dbReference type="SUPFAM" id="SSF49562">
    <property type="entry name" value="C2 domain (Calcium/lipid-binding domain, CaLB)"/>
    <property type="match status" value="1"/>
</dbReference>
<feature type="domain" description="C2 PI3K-type" evidence="9">
    <location>
        <begin position="57"/>
        <end position="215"/>
    </location>
</feature>
<dbReference type="InterPro" id="IPR001263">
    <property type="entry name" value="PI3K_accessory_dom"/>
</dbReference>
<feature type="domain" description="PI3K/PI4K catalytic" evidence="7">
    <location>
        <begin position="881"/>
        <end position="1149"/>
    </location>
</feature>
<keyword evidence="11" id="KW-1185">Reference proteome</keyword>
<dbReference type="InterPro" id="IPR000403">
    <property type="entry name" value="PI3/4_kinase_cat_dom"/>
</dbReference>
<dbReference type="InterPro" id="IPR016024">
    <property type="entry name" value="ARM-type_fold"/>
</dbReference>
<keyword evidence="3" id="KW-0547">Nucleotide-binding</keyword>
<organism evidence="10 11">
    <name type="scientific">Diacronema lutheri</name>
    <name type="common">Unicellular marine alga</name>
    <name type="synonym">Monochrysis lutheri</name>
    <dbReference type="NCBI Taxonomy" id="2081491"/>
    <lineage>
        <taxon>Eukaryota</taxon>
        <taxon>Haptista</taxon>
        <taxon>Haptophyta</taxon>
        <taxon>Pavlovophyceae</taxon>
        <taxon>Pavlovales</taxon>
        <taxon>Pavlovaceae</taxon>
        <taxon>Diacronema</taxon>
    </lineage>
</organism>
<dbReference type="EC" id="2.7.1.137" evidence="1"/>
<dbReference type="GO" id="GO:0005768">
    <property type="term" value="C:endosome"/>
    <property type="evidence" value="ECO:0007669"/>
    <property type="project" value="TreeGrafter"/>
</dbReference>
<dbReference type="GO" id="GO:0016303">
    <property type="term" value="F:1-phosphatidylinositol-3-kinase activity"/>
    <property type="evidence" value="ECO:0007669"/>
    <property type="project" value="UniProtKB-EC"/>
</dbReference>
<dbReference type="GO" id="GO:0034271">
    <property type="term" value="C:phosphatidylinositol 3-kinase complex, class III, type I"/>
    <property type="evidence" value="ECO:0007669"/>
    <property type="project" value="TreeGrafter"/>
</dbReference>
<dbReference type="Gene3D" id="1.10.1070.11">
    <property type="entry name" value="Phosphatidylinositol 3-/4-kinase, catalytic domain"/>
    <property type="match status" value="1"/>
</dbReference>
<evidence type="ECO:0000259" key="8">
    <source>
        <dbReference type="PROSITE" id="PS51545"/>
    </source>
</evidence>
<dbReference type="FunFam" id="1.10.1070.11:FF:000002">
    <property type="entry name" value="Phosphatidylinositol 3-kinase catalytic subunit type 3"/>
    <property type="match status" value="1"/>
</dbReference>
<dbReference type="SMART" id="SM00146">
    <property type="entry name" value="PI3Kc"/>
    <property type="match status" value="1"/>
</dbReference>
<evidence type="ECO:0000256" key="5">
    <source>
        <dbReference type="ARBA" id="ARBA00022840"/>
    </source>
</evidence>
<evidence type="ECO:0000259" key="7">
    <source>
        <dbReference type="PROSITE" id="PS50290"/>
    </source>
</evidence>
<evidence type="ECO:0000256" key="1">
    <source>
        <dbReference type="ARBA" id="ARBA00012073"/>
    </source>
</evidence>
<evidence type="ECO:0000256" key="6">
    <source>
        <dbReference type="PROSITE-ProRule" id="PRU00880"/>
    </source>
</evidence>
<keyword evidence="4" id="KW-0418">Kinase</keyword>
<dbReference type="SUPFAM" id="SSF56112">
    <property type="entry name" value="Protein kinase-like (PK-like)"/>
    <property type="match status" value="1"/>
</dbReference>